<keyword evidence="3" id="KW-1185">Reference proteome</keyword>
<dbReference type="InterPro" id="IPR036513">
    <property type="entry name" value="STAS_dom_sf"/>
</dbReference>
<evidence type="ECO:0000313" key="2">
    <source>
        <dbReference type="EMBL" id="EIC28099.1"/>
    </source>
</evidence>
<evidence type="ECO:0000259" key="1">
    <source>
        <dbReference type="PROSITE" id="PS50801"/>
    </source>
</evidence>
<dbReference type="CDD" id="cd07043">
    <property type="entry name" value="STAS_anti-anti-sigma_factors"/>
    <property type="match status" value="1"/>
</dbReference>
<accession>H8GLA0</accession>
<dbReference type="AlphaFoldDB" id="H8GLA0"/>
<dbReference type="InterPro" id="IPR058548">
    <property type="entry name" value="MlaB-like_STAS"/>
</dbReference>
<dbReference type="Pfam" id="PF13466">
    <property type="entry name" value="STAS_2"/>
    <property type="match status" value="1"/>
</dbReference>
<dbReference type="Gene3D" id="3.30.750.24">
    <property type="entry name" value="STAS domain"/>
    <property type="match status" value="1"/>
</dbReference>
<dbReference type="STRING" id="686340.Metal_0236"/>
<name>H8GLA0_METAL</name>
<dbReference type="EMBL" id="CM001475">
    <property type="protein sequence ID" value="EIC28099.1"/>
    <property type="molecule type" value="Genomic_DNA"/>
</dbReference>
<dbReference type="Proteomes" id="UP000005090">
    <property type="component" value="Chromosome"/>
</dbReference>
<organism evidence="2 3">
    <name type="scientific">Methylomicrobium album BG8</name>
    <dbReference type="NCBI Taxonomy" id="686340"/>
    <lineage>
        <taxon>Bacteria</taxon>
        <taxon>Pseudomonadati</taxon>
        <taxon>Pseudomonadota</taxon>
        <taxon>Gammaproteobacteria</taxon>
        <taxon>Methylococcales</taxon>
        <taxon>Methylococcaceae</taxon>
        <taxon>Methylomicrobium</taxon>
    </lineage>
</organism>
<dbReference type="RefSeq" id="WP_005368805.1">
    <property type="nucleotide sequence ID" value="NZ_CM001475.1"/>
</dbReference>
<dbReference type="HOGENOM" id="CLU_115403_13_2_6"/>
<sequence length="103" mass="11446">MSGLNIIDKGAGHYLVEGDLTFATIDKQTVKSLSFLTAYKEITLDLGQVRNTDSAGLALMIEWIKYCRAKRTLLRFSNVPKQLLSMARLSGFDQDAHFAVHLG</sequence>
<evidence type="ECO:0000313" key="3">
    <source>
        <dbReference type="Proteomes" id="UP000005090"/>
    </source>
</evidence>
<dbReference type="eggNOG" id="COG3113">
    <property type="taxonomic scope" value="Bacteria"/>
</dbReference>
<feature type="domain" description="STAS" evidence="1">
    <location>
        <begin position="16"/>
        <end position="103"/>
    </location>
</feature>
<gene>
    <name evidence="2" type="ORF">Metal_0236</name>
</gene>
<dbReference type="InterPro" id="IPR002645">
    <property type="entry name" value="STAS_dom"/>
</dbReference>
<dbReference type="PROSITE" id="PS50801">
    <property type="entry name" value="STAS"/>
    <property type="match status" value="1"/>
</dbReference>
<reference evidence="2 3" key="1">
    <citation type="journal article" date="2013" name="Genome Announc.">
        <title>Genome Sequence of the Obligate Gammaproteobacterial Methanotroph Methylomicrobium album Strain BG8.</title>
        <authorList>
            <person name="Kits K.D."/>
            <person name="Kalyuzhnaya M.G."/>
            <person name="Klotz M.G."/>
            <person name="Jetten M.S."/>
            <person name="Op den Camp H.J."/>
            <person name="Vuilleumier S."/>
            <person name="Bringel F."/>
            <person name="Dispirito A.A."/>
            <person name="Murrell J.C."/>
            <person name="Bruce D."/>
            <person name="Cheng J.F."/>
            <person name="Copeland A."/>
            <person name="Goodwin L."/>
            <person name="Hauser L."/>
            <person name="Lajus A."/>
            <person name="Land M.L."/>
            <person name="Lapidus A."/>
            <person name="Lucas S."/>
            <person name="Medigue C."/>
            <person name="Pitluck S."/>
            <person name="Woyke T."/>
            <person name="Zeytun A."/>
            <person name="Stein L.Y."/>
        </authorList>
    </citation>
    <scope>NUCLEOTIDE SEQUENCE [LARGE SCALE GENOMIC DNA]</scope>
    <source>
        <strain evidence="2 3">BG8</strain>
    </source>
</reference>
<proteinExistence type="predicted"/>
<dbReference type="SUPFAM" id="SSF52091">
    <property type="entry name" value="SpoIIaa-like"/>
    <property type="match status" value="1"/>
</dbReference>
<protein>
    <submittedName>
        <fullName evidence="2">Putative NTP binding protein (Contains STAS domain)</fullName>
    </submittedName>
</protein>